<evidence type="ECO:0000256" key="7">
    <source>
        <dbReference type="ARBA" id="ARBA00023211"/>
    </source>
</evidence>
<reference evidence="13 14" key="1">
    <citation type="submission" date="2019-08" db="EMBL/GenBank/DDBJ databases">
        <title>In-depth cultivation of the pig gut microbiome towards novel bacterial diversity and tailored functional studies.</title>
        <authorList>
            <person name="Wylensek D."/>
            <person name="Hitch T.C.A."/>
            <person name="Clavel T."/>
        </authorList>
    </citation>
    <scope>NUCLEOTIDE SEQUENCE [LARGE SCALE GENOMIC DNA]</scope>
    <source>
        <strain evidence="13 14">CA-Schmier-601-WT-1</strain>
    </source>
</reference>
<keyword evidence="14" id="KW-1185">Reference proteome</keyword>
<feature type="active site" evidence="10 11">
    <location>
        <position position="119"/>
    </location>
</feature>
<dbReference type="GO" id="GO:0004452">
    <property type="term" value="F:isopentenyl-diphosphate delta-isomerase activity"/>
    <property type="evidence" value="ECO:0007669"/>
    <property type="project" value="UniProtKB-UniRule"/>
</dbReference>
<evidence type="ECO:0000256" key="11">
    <source>
        <dbReference type="PIRSR" id="PIRSR018427-1"/>
    </source>
</evidence>
<keyword evidence="9 10" id="KW-0413">Isomerase</keyword>
<dbReference type="InterPro" id="IPR056375">
    <property type="entry name" value="Idi_bact"/>
</dbReference>
<dbReference type="GO" id="GO:0009240">
    <property type="term" value="P:isopentenyl diphosphate biosynthetic process"/>
    <property type="evidence" value="ECO:0007669"/>
    <property type="project" value="TreeGrafter"/>
</dbReference>
<comment type="cofactor">
    <cofactor evidence="10">
        <name>Mn(2+)</name>
        <dbReference type="ChEBI" id="CHEBI:29035"/>
    </cofactor>
    <text evidence="10">Binds 1 Mn(2+) ion per subunit.</text>
</comment>
<gene>
    <name evidence="10" type="primary">idi</name>
    <name evidence="13" type="ORF">FYJ68_06790</name>
</gene>
<dbReference type="CDD" id="cd02885">
    <property type="entry name" value="NUDIX_IPP_Isomerase"/>
    <property type="match status" value="1"/>
</dbReference>
<evidence type="ECO:0000259" key="12">
    <source>
        <dbReference type="PROSITE" id="PS51462"/>
    </source>
</evidence>
<dbReference type="PIRSF" id="PIRSF018427">
    <property type="entry name" value="Isopntndiph_ism"/>
    <property type="match status" value="1"/>
</dbReference>
<feature type="binding site" evidence="10">
    <location>
        <position position="91"/>
    </location>
    <ligand>
        <name>Mg(2+)</name>
        <dbReference type="ChEBI" id="CHEBI:18420"/>
    </ligand>
</feature>
<dbReference type="InterPro" id="IPR011876">
    <property type="entry name" value="IsopentenylPP_isomerase_typ1"/>
</dbReference>
<dbReference type="PANTHER" id="PTHR10885">
    <property type="entry name" value="ISOPENTENYL-DIPHOSPHATE DELTA-ISOMERASE"/>
    <property type="match status" value="1"/>
</dbReference>
<comment type="function">
    <text evidence="10">Catalyzes the 1,3-allylic rearrangement of the homoallylic substrate isopentenyl (IPP) to its highly electrophilic allylic isomer, dimethylallyl diphosphate (DMAPP).</text>
</comment>
<comment type="pathway">
    <text evidence="1 10">Isoprenoid biosynthesis; dimethylallyl diphosphate biosynthesis; dimethylallyl diphosphate from isopentenyl diphosphate: step 1/1.</text>
</comment>
<proteinExistence type="inferred from homology"/>
<feature type="binding site" evidence="10">
    <location>
        <position position="119"/>
    </location>
    <ligand>
        <name>Mn(2+)</name>
        <dbReference type="ChEBI" id="CHEBI:29035"/>
    </ligand>
</feature>
<dbReference type="GO" id="GO:0050992">
    <property type="term" value="P:dimethylallyl diphosphate biosynthetic process"/>
    <property type="evidence" value="ECO:0007669"/>
    <property type="project" value="UniProtKB-UniRule"/>
</dbReference>
<dbReference type="SUPFAM" id="SSF55811">
    <property type="entry name" value="Nudix"/>
    <property type="match status" value="1"/>
</dbReference>
<evidence type="ECO:0000256" key="3">
    <source>
        <dbReference type="ARBA" id="ARBA00012057"/>
    </source>
</evidence>
<evidence type="ECO:0000256" key="2">
    <source>
        <dbReference type="ARBA" id="ARBA00007579"/>
    </source>
</evidence>
<dbReference type="PROSITE" id="PS51462">
    <property type="entry name" value="NUDIX"/>
    <property type="match status" value="1"/>
</dbReference>
<dbReference type="Proteomes" id="UP000469325">
    <property type="component" value="Unassembled WGS sequence"/>
</dbReference>
<dbReference type="GO" id="GO:0005737">
    <property type="term" value="C:cytoplasm"/>
    <property type="evidence" value="ECO:0007669"/>
    <property type="project" value="UniProtKB-SubCell"/>
</dbReference>
<evidence type="ECO:0000256" key="8">
    <source>
        <dbReference type="ARBA" id="ARBA00023229"/>
    </source>
</evidence>
<evidence type="ECO:0000256" key="10">
    <source>
        <dbReference type="HAMAP-Rule" id="MF_00202"/>
    </source>
</evidence>
<name>A0A6N7XSA2_9ACTN</name>
<feature type="binding site" evidence="10">
    <location>
        <position position="117"/>
    </location>
    <ligand>
        <name>Mn(2+)</name>
        <dbReference type="ChEBI" id="CHEBI:29035"/>
    </ligand>
</feature>
<sequence>MAGGDDLLVLVDVLDRPVGQAEKLDCHRRHLLHRAFSVFLWRRVGGRIQVLLQRRALGKYHSGGLWANSCCSHPRVGESLPQAVERRLAQELGVTGVDCHEVGSFVYYAPFANGLAEYEYDHVMVGEYDGEVLPDPDEVMDVRWVSADDLSAELARDPDSFAAWFITAAPMVLARLA</sequence>
<dbReference type="EC" id="5.3.3.2" evidence="3 10"/>
<dbReference type="UniPathway" id="UPA00059">
    <property type="reaction ID" value="UER00104"/>
</dbReference>
<dbReference type="Pfam" id="PF00293">
    <property type="entry name" value="NUDIX"/>
    <property type="match status" value="1"/>
</dbReference>
<dbReference type="NCBIfam" id="TIGR02150">
    <property type="entry name" value="IPP_isom_1"/>
    <property type="match status" value="1"/>
</dbReference>
<dbReference type="PANTHER" id="PTHR10885:SF0">
    <property type="entry name" value="ISOPENTENYL-DIPHOSPHATE DELTA-ISOMERASE"/>
    <property type="match status" value="1"/>
</dbReference>
<comment type="catalytic activity">
    <reaction evidence="10">
        <text>isopentenyl diphosphate = dimethylallyl diphosphate</text>
        <dbReference type="Rhea" id="RHEA:23284"/>
        <dbReference type="ChEBI" id="CHEBI:57623"/>
        <dbReference type="ChEBI" id="CHEBI:128769"/>
        <dbReference type="EC" id="5.3.3.2"/>
    </reaction>
</comment>
<dbReference type="HAMAP" id="MF_00202">
    <property type="entry name" value="Idi"/>
    <property type="match status" value="1"/>
</dbReference>
<dbReference type="GO" id="GO:0046872">
    <property type="term" value="F:metal ion binding"/>
    <property type="evidence" value="ECO:0007669"/>
    <property type="project" value="UniProtKB-KW"/>
</dbReference>
<dbReference type="Gene3D" id="3.90.79.10">
    <property type="entry name" value="Nucleoside Triphosphate Pyrophosphohydrolase"/>
    <property type="match status" value="1"/>
</dbReference>
<evidence type="ECO:0000313" key="13">
    <source>
        <dbReference type="EMBL" id="MST72809.1"/>
    </source>
</evidence>
<keyword evidence="7 10" id="KW-0464">Manganese</keyword>
<feature type="domain" description="Nudix hydrolase" evidence="12">
    <location>
        <begin position="31"/>
        <end position="167"/>
    </location>
</feature>
<evidence type="ECO:0000256" key="5">
    <source>
        <dbReference type="ARBA" id="ARBA00022723"/>
    </source>
</evidence>
<accession>A0A6N7XSA2</accession>
<comment type="cofactor">
    <cofactor evidence="10">
        <name>Mg(2+)</name>
        <dbReference type="ChEBI" id="CHEBI:18420"/>
    </cofactor>
    <text evidence="10">Binds 1 Mg(2+) ion per subunit. The magnesium ion binds only when substrate is bound.</text>
</comment>
<feature type="active site" evidence="10 11">
    <location>
        <position position="71"/>
    </location>
</feature>
<comment type="caution">
    <text evidence="13">The sequence shown here is derived from an EMBL/GenBank/DDBJ whole genome shotgun (WGS) entry which is preliminary data.</text>
</comment>
<keyword evidence="6 10" id="KW-0460">Magnesium</keyword>
<evidence type="ECO:0000313" key="14">
    <source>
        <dbReference type="Proteomes" id="UP000469325"/>
    </source>
</evidence>
<comment type="similarity">
    <text evidence="2 10">Belongs to the IPP isomerase type 1 family.</text>
</comment>
<feature type="binding site" evidence="10">
    <location>
        <position position="73"/>
    </location>
    <ligand>
        <name>Mn(2+)</name>
        <dbReference type="ChEBI" id="CHEBI:29035"/>
    </ligand>
</feature>
<keyword evidence="4 10" id="KW-0963">Cytoplasm</keyword>
<keyword evidence="5 10" id="KW-0479">Metal-binding</keyword>
<dbReference type="InterPro" id="IPR015797">
    <property type="entry name" value="NUDIX_hydrolase-like_dom_sf"/>
</dbReference>
<dbReference type="RefSeq" id="WP_154435330.1">
    <property type="nucleotide sequence ID" value="NZ_VUNC01000005.1"/>
</dbReference>
<evidence type="ECO:0000256" key="9">
    <source>
        <dbReference type="ARBA" id="ARBA00023235"/>
    </source>
</evidence>
<organism evidence="13 14">
    <name type="scientific">Olsenella porci</name>
    <dbReference type="NCBI Taxonomy" id="2652279"/>
    <lineage>
        <taxon>Bacteria</taxon>
        <taxon>Bacillati</taxon>
        <taxon>Actinomycetota</taxon>
        <taxon>Coriobacteriia</taxon>
        <taxon>Coriobacteriales</taxon>
        <taxon>Atopobiaceae</taxon>
        <taxon>Olsenella</taxon>
    </lineage>
</organism>
<comment type="subcellular location">
    <subcellularLocation>
        <location evidence="10">Cytoplasm</location>
    </subcellularLocation>
</comment>
<evidence type="ECO:0000256" key="6">
    <source>
        <dbReference type="ARBA" id="ARBA00022842"/>
    </source>
</evidence>
<evidence type="ECO:0000256" key="1">
    <source>
        <dbReference type="ARBA" id="ARBA00004826"/>
    </source>
</evidence>
<evidence type="ECO:0000256" key="4">
    <source>
        <dbReference type="ARBA" id="ARBA00022490"/>
    </source>
</evidence>
<dbReference type="NCBIfam" id="NF002995">
    <property type="entry name" value="PRK03759.1"/>
    <property type="match status" value="1"/>
</dbReference>
<feature type="binding site" evidence="10">
    <location>
        <position position="27"/>
    </location>
    <ligand>
        <name>Mn(2+)</name>
        <dbReference type="ChEBI" id="CHEBI:29035"/>
    </ligand>
</feature>
<feature type="binding site" evidence="10">
    <location>
        <position position="33"/>
    </location>
    <ligand>
        <name>Mn(2+)</name>
        <dbReference type="ChEBI" id="CHEBI:29035"/>
    </ligand>
</feature>
<dbReference type="InterPro" id="IPR000086">
    <property type="entry name" value="NUDIX_hydrolase_dom"/>
</dbReference>
<protein>
    <recommendedName>
        <fullName evidence="3 10">Isopentenyl-diphosphate Delta-isomerase</fullName>
        <shortName evidence="10">IPP isomerase</shortName>
        <ecNumber evidence="3 10">5.3.3.2</ecNumber>
    </recommendedName>
    <alternativeName>
        <fullName evidence="10">IPP:DMAPP isomerase</fullName>
    </alternativeName>
    <alternativeName>
        <fullName evidence="10">Isopentenyl pyrophosphate isomerase</fullName>
    </alternativeName>
</protein>
<dbReference type="EMBL" id="VUNC01000005">
    <property type="protein sequence ID" value="MST72809.1"/>
    <property type="molecule type" value="Genomic_DNA"/>
</dbReference>
<keyword evidence="8 10" id="KW-0414">Isoprene biosynthesis</keyword>
<dbReference type="AlphaFoldDB" id="A0A6N7XSA2"/>